<dbReference type="Pfam" id="PF00995">
    <property type="entry name" value="Sec1"/>
    <property type="match status" value="1"/>
</dbReference>
<evidence type="ECO:0000313" key="3">
    <source>
        <dbReference type="Proteomes" id="UP000485058"/>
    </source>
</evidence>
<dbReference type="GO" id="GO:0016192">
    <property type="term" value="P:vesicle-mediated transport"/>
    <property type="evidence" value="ECO:0007669"/>
    <property type="project" value="InterPro"/>
</dbReference>
<accession>A0A699ZYC3</accession>
<dbReference type="Gene3D" id="3.40.50.2060">
    <property type="match status" value="1"/>
</dbReference>
<proteinExistence type="inferred from homology"/>
<keyword evidence="3" id="KW-1185">Reference proteome</keyword>
<comment type="caution">
    <text evidence="2">The sequence shown here is derived from an EMBL/GenBank/DDBJ whole genome shotgun (WGS) entry which is preliminary data.</text>
</comment>
<dbReference type="PANTHER" id="PTHR11679">
    <property type="entry name" value="VESICLE PROTEIN SORTING-ASSOCIATED"/>
    <property type="match status" value="1"/>
</dbReference>
<dbReference type="SUPFAM" id="SSF56815">
    <property type="entry name" value="Sec1/munc18-like (SM) proteins"/>
    <property type="match status" value="1"/>
</dbReference>
<dbReference type="AlphaFoldDB" id="A0A699ZYC3"/>
<dbReference type="Proteomes" id="UP000485058">
    <property type="component" value="Unassembled WGS sequence"/>
</dbReference>
<gene>
    <name evidence="2" type="ORF">HaLaN_21383</name>
</gene>
<evidence type="ECO:0000256" key="1">
    <source>
        <dbReference type="ARBA" id="ARBA00009884"/>
    </source>
</evidence>
<dbReference type="InterPro" id="IPR001619">
    <property type="entry name" value="Sec1-like"/>
</dbReference>
<protein>
    <submittedName>
        <fullName evidence="2">Uncharacterized protein</fullName>
    </submittedName>
</protein>
<sequence>MSDILDCNVSMVEDLQKKREPSPLVGVYFIQPTLASVCQIVDDFSSGIQMYPSVHIFFSSKVSNEVLVKVKSCAPLLQVLKTLKESNLEFLTVDSRTMVTDHPTAAPQPCPSFHPASAFPSSFTLYSCVEDCRG</sequence>
<dbReference type="EMBL" id="BLLF01002345">
    <property type="protein sequence ID" value="GFH23726.1"/>
    <property type="molecule type" value="Genomic_DNA"/>
</dbReference>
<reference evidence="2 3" key="1">
    <citation type="submission" date="2020-02" db="EMBL/GenBank/DDBJ databases">
        <title>Draft genome sequence of Haematococcus lacustris strain NIES-144.</title>
        <authorList>
            <person name="Morimoto D."/>
            <person name="Nakagawa S."/>
            <person name="Yoshida T."/>
            <person name="Sawayama S."/>
        </authorList>
    </citation>
    <scope>NUCLEOTIDE SEQUENCE [LARGE SCALE GENOMIC DNA]</scope>
    <source>
        <strain evidence="2 3">NIES-144</strain>
    </source>
</reference>
<comment type="similarity">
    <text evidence="1">Belongs to the STXBP/unc-18/SEC1 family.</text>
</comment>
<organism evidence="2 3">
    <name type="scientific">Haematococcus lacustris</name>
    <name type="common">Green alga</name>
    <name type="synonym">Haematococcus pluvialis</name>
    <dbReference type="NCBI Taxonomy" id="44745"/>
    <lineage>
        <taxon>Eukaryota</taxon>
        <taxon>Viridiplantae</taxon>
        <taxon>Chlorophyta</taxon>
        <taxon>core chlorophytes</taxon>
        <taxon>Chlorophyceae</taxon>
        <taxon>CS clade</taxon>
        <taxon>Chlamydomonadales</taxon>
        <taxon>Haematococcaceae</taxon>
        <taxon>Haematococcus</taxon>
    </lineage>
</organism>
<name>A0A699ZYC3_HAELA</name>
<evidence type="ECO:0000313" key="2">
    <source>
        <dbReference type="EMBL" id="GFH23726.1"/>
    </source>
</evidence>
<dbReference type="InterPro" id="IPR043154">
    <property type="entry name" value="Sec-1-like_dom1"/>
</dbReference>
<dbReference type="InterPro" id="IPR036045">
    <property type="entry name" value="Sec1-like_sf"/>
</dbReference>